<evidence type="ECO:0000313" key="2">
    <source>
        <dbReference type="Proteomes" id="UP001229025"/>
    </source>
</evidence>
<reference evidence="2" key="2">
    <citation type="submission" date="2023-07" db="EMBL/GenBank/DDBJ databases">
        <title>Genome-based characterization of strain KMM 296 and proposal for reclassification of Cobetia litoralis and Cobetia pacifica, and emended description of the species Cobetia amphilecti and Cobetia marina.</title>
        <authorList>
            <person name="Balabanova L."/>
            <person name="Nedashkovskaya O."/>
        </authorList>
    </citation>
    <scope>NUCLEOTIDE SEQUENCE [LARGE SCALE GENOMIC DNA]</scope>
    <source>
        <strain evidence="2">NRIC 0815</strain>
    </source>
</reference>
<comment type="caution">
    <text evidence="1">The sequence shown here is derived from an EMBL/GenBank/DDBJ whole genome shotgun (WGS) entry which is preliminary data.</text>
</comment>
<evidence type="ECO:0000313" key="1">
    <source>
        <dbReference type="EMBL" id="MDI5886058.1"/>
    </source>
</evidence>
<protein>
    <recommendedName>
        <fullName evidence="3">DNA polymerase III beta sliding clamp central domain-containing protein</fullName>
    </recommendedName>
</protein>
<evidence type="ECO:0008006" key="3">
    <source>
        <dbReference type="Google" id="ProtNLM"/>
    </source>
</evidence>
<dbReference type="Proteomes" id="UP001229025">
    <property type="component" value="Unassembled WGS sequence"/>
</dbReference>
<accession>A0ABT6UTL4</accession>
<keyword evidence="2" id="KW-1185">Reference proteome</keyword>
<organism evidence="1 2">
    <name type="scientific">Cobetia amphilecti</name>
    <dbReference type="NCBI Taxonomy" id="1055104"/>
    <lineage>
        <taxon>Bacteria</taxon>
        <taxon>Pseudomonadati</taxon>
        <taxon>Pseudomonadota</taxon>
        <taxon>Gammaproteobacteria</taxon>
        <taxon>Oceanospirillales</taxon>
        <taxon>Halomonadaceae</taxon>
        <taxon>Cobetia</taxon>
    </lineage>
</organism>
<name>A0ABT6UTL4_9GAMM</name>
<reference evidence="1 2" key="1">
    <citation type="submission" date="2023-04" db="EMBL/GenBank/DDBJ databases">
        <authorList>
            <person name="Otstavnykh N."/>
            <person name="Seitkalieva A."/>
            <person name="Bystritskaya E."/>
        </authorList>
    </citation>
    <scope>NUCLEOTIDE SEQUENCE [LARGE SCALE GENOMIC DNA]</scope>
    <source>
        <strain evidence="1 2">NRIC 0815</strain>
    </source>
</reference>
<dbReference type="Gene3D" id="3.10.150.10">
    <property type="entry name" value="DNA Polymerase III, subunit A, domain 2"/>
    <property type="match status" value="1"/>
</dbReference>
<dbReference type="EMBL" id="JASCSA010000025">
    <property type="protein sequence ID" value="MDI5886058.1"/>
    <property type="molecule type" value="Genomic_DNA"/>
</dbReference>
<proteinExistence type="predicted"/>
<gene>
    <name evidence="1" type="ORF">QLT01_17075</name>
</gene>
<sequence>MKPIAHFSAAMLASAHTFAGTHDVRYYINGINVRPALGGGVIITATNGHAIFTCRDPEGWCKEELILAPAKPLVSAARKKAAGLFVAADNGTGMVIDKIQSSDPENSKHEIAHTQLASPTATTALGTLELIDGTFPDAPRVIGGFTETNKPIVMSEIYVAQMKATFSRLSELNFPALDIRSGERQMLVRCSDPKVQAAVLVMGMSVDPLPPFNTDWMAKPSAKRRVRVVAGGKVDGGEYREQTEAQAL</sequence>
<dbReference type="RefSeq" id="WP_284727599.1">
    <property type="nucleotide sequence ID" value="NZ_JASCSA010000025.1"/>
</dbReference>